<evidence type="ECO:0000313" key="1">
    <source>
        <dbReference type="EMBL" id="GAI35980.1"/>
    </source>
</evidence>
<dbReference type="EMBL" id="BARV01024688">
    <property type="protein sequence ID" value="GAI35980.1"/>
    <property type="molecule type" value="Genomic_DNA"/>
</dbReference>
<protein>
    <submittedName>
        <fullName evidence="1">Uncharacterized protein</fullName>
    </submittedName>
</protein>
<name>X1PAG5_9ZZZZ</name>
<sequence>MQTGHMAKHFIGLFSRKLGERERQKIALQDSSVEQPYFERCGQLSARMGIRCLRCVVETMGRKVVIDLG</sequence>
<comment type="caution">
    <text evidence="1">The sequence shown here is derived from an EMBL/GenBank/DDBJ whole genome shotgun (WGS) entry which is preliminary data.</text>
</comment>
<reference evidence="1" key="1">
    <citation type="journal article" date="2014" name="Front. Microbiol.">
        <title>High frequency of phylogenetically diverse reductive dehalogenase-homologous genes in deep subseafloor sedimentary metagenomes.</title>
        <authorList>
            <person name="Kawai M."/>
            <person name="Futagami T."/>
            <person name="Toyoda A."/>
            <person name="Takaki Y."/>
            <person name="Nishi S."/>
            <person name="Hori S."/>
            <person name="Arai W."/>
            <person name="Tsubouchi T."/>
            <person name="Morono Y."/>
            <person name="Uchiyama I."/>
            <person name="Ito T."/>
            <person name="Fujiyama A."/>
            <person name="Inagaki F."/>
            <person name="Takami H."/>
        </authorList>
    </citation>
    <scope>NUCLEOTIDE SEQUENCE</scope>
    <source>
        <strain evidence="1">Expedition CK06-06</strain>
    </source>
</reference>
<dbReference type="AlphaFoldDB" id="X1PAG5"/>
<accession>X1PAG5</accession>
<organism evidence="1">
    <name type="scientific">marine sediment metagenome</name>
    <dbReference type="NCBI Taxonomy" id="412755"/>
    <lineage>
        <taxon>unclassified sequences</taxon>
        <taxon>metagenomes</taxon>
        <taxon>ecological metagenomes</taxon>
    </lineage>
</organism>
<proteinExistence type="predicted"/>
<gene>
    <name evidence="1" type="ORF">S06H3_40248</name>
</gene>